<dbReference type="STRING" id="2064.TR51_16450"/>
<dbReference type="InterPro" id="IPR051604">
    <property type="entry name" value="Ergot_Alk_Oxidoreductase"/>
</dbReference>
<dbReference type="InterPro" id="IPR036291">
    <property type="entry name" value="NAD(P)-bd_dom_sf"/>
</dbReference>
<comment type="caution">
    <text evidence="2">The sequence shown here is derived from an EMBL/GenBank/DDBJ whole genome shotgun (WGS) entry which is preliminary data.</text>
</comment>
<evidence type="ECO:0000313" key="2">
    <source>
        <dbReference type="EMBL" id="KIQ65472.1"/>
    </source>
</evidence>
<proteinExistence type="predicted"/>
<organism evidence="2 3">
    <name type="scientific">Kitasatospora griseola</name>
    <name type="common">Streptomyces griseolosporeus</name>
    <dbReference type="NCBI Taxonomy" id="2064"/>
    <lineage>
        <taxon>Bacteria</taxon>
        <taxon>Bacillati</taxon>
        <taxon>Actinomycetota</taxon>
        <taxon>Actinomycetes</taxon>
        <taxon>Kitasatosporales</taxon>
        <taxon>Streptomycetaceae</taxon>
        <taxon>Kitasatospora</taxon>
    </lineage>
</organism>
<dbReference type="PANTHER" id="PTHR43162">
    <property type="match status" value="1"/>
</dbReference>
<dbReference type="AlphaFoldDB" id="A0A0D0PYP7"/>
<protein>
    <submittedName>
        <fullName evidence="2">NmrA family transcriptional regulator</fullName>
    </submittedName>
</protein>
<dbReference type="Gene3D" id="3.90.25.10">
    <property type="entry name" value="UDP-galactose 4-epimerase, domain 1"/>
    <property type="match status" value="1"/>
</dbReference>
<accession>A0A0D0PYP7</accession>
<keyword evidence="3" id="KW-1185">Reference proteome</keyword>
<dbReference type="EMBL" id="JXZB01000002">
    <property type="protein sequence ID" value="KIQ65472.1"/>
    <property type="molecule type" value="Genomic_DNA"/>
</dbReference>
<dbReference type="SUPFAM" id="SSF51735">
    <property type="entry name" value="NAD(P)-binding Rossmann-fold domains"/>
    <property type="match status" value="1"/>
</dbReference>
<dbReference type="Proteomes" id="UP000032066">
    <property type="component" value="Unassembled WGS sequence"/>
</dbReference>
<reference evidence="2 3" key="1">
    <citation type="submission" date="2015-02" db="EMBL/GenBank/DDBJ databases">
        <title>Draft genome sequence of Kitasatospora griseola MF730-N6, a bafilomycin, terpentecin and satosporin producer.</title>
        <authorList>
            <person name="Arens J.C."/>
            <person name="Haltli B."/>
            <person name="Kerr R.G."/>
        </authorList>
    </citation>
    <scope>NUCLEOTIDE SEQUENCE [LARGE SCALE GENOMIC DNA]</scope>
    <source>
        <strain evidence="2 3">MF730-N6</strain>
    </source>
</reference>
<dbReference type="PATRIC" id="fig|2064.6.peg.3529"/>
<dbReference type="Pfam" id="PF13460">
    <property type="entry name" value="NAD_binding_10"/>
    <property type="match status" value="1"/>
</dbReference>
<name>A0A0D0PYP7_KITGR</name>
<dbReference type="PANTHER" id="PTHR43162:SF1">
    <property type="entry name" value="PRESTALK A DIFFERENTIATION PROTEIN A"/>
    <property type="match status" value="1"/>
</dbReference>
<dbReference type="Gene3D" id="3.40.50.720">
    <property type="entry name" value="NAD(P)-binding Rossmann-like Domain"/>
    <property type="match status" value="1"/>
</dbReference>
<sequence length="288" mass="30380">MILITGATGNIGQELVRALDAQGAELRLLVRDPARAAALPARAERFVGDLDEPSTPAAALAGVEKLFLLTPGIGTAHTACAVAAAEAAGVRHLVHLSSASVLGDPMPAMGRWHHEREEIVRGCGIPATILRPGGFMTNALEWVPTIRAEGCVLDPVGPGRFAPIDPADIAAVAARVLTEDGHQGEEYVLTGDECLTVAEQVRILAGALGRRIEVREARTPAEVVRARFPRGVPQALADAIVEGFVLMRADTVGMRTDTVERLLGRRPGTFEAWCVRNADAFRSAATAG</sequence>
<feature type="domain" description="NAD(P)-binding" evidence="1">
    <location>
        <begin position="6"/>
        <end position="179"/>
    </location>
</feature>
<dbReference type="RefSeq" id="WP_043911743.1">
    <property type="nucleotide sequence ID" value="NZ_JXZB01000002.1"/>
</dbReference>
<dbReference type="OrthoDB" id="116343at2"/>
<dbReference type="InterPro" id="IPR016040">
    <property type="entry name" value="NAD(P)-bd_dom"/>
</dbReference>
<evidence type="ECO:0000259" key="1">
    <source>
        <dbReference type="Pfam" id="PF13460"/>
    </source>
</evidence>
<evidence type="ECO:0000313" key="3">
    <source>
        <dbReference type="Proteomes" id="UP000032066"/>
    </source>
</evidence>
<gene>
    <name evidence="2" type="ORF">TR51_16450</name>
</gene>